<dbReference type="AlphaFoldDB" id="A0A5T5CQR4"/>
<accession>A0A5T5CQR4</accession>
<evidence type="ECO:0000313" key="1">
    <source>
        <dbReference type="EMBL" id="EBL9716541.1"/>
    </source>
</evidence>
<protein>
    <submittedName>
        <fullName evidence="1">IS110 family transposase</fullName>
    </submittedName>
</protein>
<reference evidence="1" key="1">
    <citation type="submission" date="2018-06" db="EMBL/GenBank/DDBJ databases">
        <authorList>
            <consortium name="PulseNet: The National Subtyping Network for Foodborne Disease Surveillance"/>
            <person name="Tarr C.L."/>
            <person name="Trees E."/>
            <person name="Katz L.S."/>
            <person name="Carleton-Romer H.A."/>
            <person name="Stroika S."/>
            <person name="Kucerova Z."/>
            <person name="Roache K.F."/>
            <person name="Sabol A.L."/>
            <person name="Besser J."/>
            <person name="Gerner-Smidt P."/>
        </authorList>
    </citation>
    <scope>NUCLEOTIDE SEQUENCE</scope>
    <source>
        <strain evidence="1">PNUSAS039070</strain>
    </source>
</reference>
<sequence>IRAKLYMGALTAISKNSHIKALYERLLAKGKMKMSALGAAMRKLVHLCYGVLHTQQPYDEKYKAKIINFSS</sequence>
<proteinExistence type="predicted"/>
<name>A0A5T5CQR4_SALER</name>
<organism evidence="1">
    <name type="scientific">Salmonella enterica</name>
    <name type="common">Salmonella choleraesuis</name>
    <dbReference type="NCBI Taxonomy" id="28901"/>
    <lineage>
        <taxon>Bacteria</taxon>
        <taxon>Pseudomonadati</taxon>
        <taxon>Pseudomonadota</taxon>
        <taxon>Gammaproteobacteria</taxon>
        <taxon>Enterobacterales</taxon>
        <taxon>Enterobacteriaceae</taxon>
        <taxon>Salmonella</taxon>
    </lineage>
</organism>
<gene>
    <name evidence="1" type="ORF">DOP33_25585</name>
</gene>
<dbReference type="PANTHER" id="PTHR33055">
    <property type="entry name" value="TRANSPOSASE FOR INSERTION SEQUENCE ELEMENT IS1111A"/>
    <property type="match status" value="1"/>
</dbReference>
<dbReference type="PANTHER" id="PTHR33055:SF3">
    <property type="entry name" value="PUTATIVE TRANSPOSASE FOR IS117-RELATED"/>
    <property type="match status" value="1"/>
</dbReference>
<feature type="non-terminal residue" evidence="1">
    <location>
        <position position="1"/>
    </location>
</feature>
<comment type="caution">
    <text evidence="1">The sequence shown here is derived from an EMBL/GenBank/DDBJ whole genome shotgun (WGS) entry which is preliminary data.</text>
</comment>
<dbReference type="InterPro" id="IPR047650">
    <property type="entry name" value="Transpos_IS110"/>
</dbReference>
<dbReference type="EMBL" id="AAGAUG010000191">
    <property type="protein sequence ID" value="EBL9716541.1"/>
    <property type="molecule type" value="Genomic_DNA"/>
</dbReference>